<dbReference type="PANTHER" id="PTHR28547">
    <property type="entry name" value="PROTEIN MMS22-LIKE"/>
    <property type="match status" value="1"/>
</dbReference>
<dbReference type="EMBL" id="HBUF01089305">
    <property type="protein sequence ID" value="CAG6635265.1"/>
    <property type="molecule type" value="Transcribed_RNA"/>
</dbReference>
<dbReference type="GO" id="GO:0006325">
    <property type="term" value="P:chromatin organization"/>
    <property type="evidence" value="ECO:0007669"/>
    <property type="project" value="UniProtKB-KW"/>
</dbReference>
<evidence type="ECO:0000256" key="4">
    <source>
        <dbReference type="ARBA" id="ARBA00021061"/>
    </source>
</evidence>
<dbReference type="EMBL" id="HBUF01089304">
    <property type="protein sequence ID" value="CAG6635264.1"/>
    <property type="molecule type" value="Transcribed_RNA"/>
</dbReference>
<dbReference type="Pfam" id="PF14911">
    <property type="entry name" value="MMS22L_C"/>
    <property type="match status" value="1"/>
</dbReference>
<evidence type="ECO:0000256" key="7">
    <source>
        <dbReference type="ARBA" id="ARBA00022853"/>
    </source>
</evidence>
<organism evidence="13">
    <name type="scientific">Cacopsylla melanoneura</name>
    <dbReference type="NCBI Taxonomy" id="428564"/>
    <lineage>
        <taxon>Eukaryota</taxon>
        <taxon>Metazoa</taxon>
        <taxon>Ecdysozoa</taxon>
        <taxon>Arthropoda</taxon>
        <taxon>Hexapoda</taxon>
        <taxon>Insecta</taxon>
        <taxon>Pterygota</taxon>
        <taxon>Neoptera</taxon>
        <taxon>Paraneoptera</taxon>
        <taxon>Hemiptera</taxon>
        <taxon>Sternorrhyncha</taxon>
        <taxon>Psylloidea</taxon>
        <taxon>Psyllidae</taxon>
        <taxon>Psyllinae</taxon>
        <taxon>Cacopsylla</taxon>
    </lineage>
</organism>
<evidence type="ECO:0000256" key="9">
    <source>
        <dbReference type="ARBA" id="ARBA00023242"/>
    </source>
</evidence>
<dbReference type="GO" id="GO:0000724">
    <property type="term" value="P:double-strand break repair via homologous recombination"/>
    <property type="evidence" value="ECO:0007669"/>
    <property type="project" value="InterPro"/>
</dbReference>
<accession>A0A8D8QPY2</accession>
<keyword evidence="7" id="KW-0156">Chromatin regulator</keyword>
<evidence type="ECO:0000259" key="11">
    <source>
        <dbReference type="Pfam" id="PF14910"/>
    </source>
</evidence>
<evidence type="ECO:0000256" key="3">
    <source>
        <dbReference type="ARBA" id="ARBA00006585"/>
    </source>
</evidence>
<dbReference type="InterPro" id="IPR029424">
    <property type="entry name" value="MMS22L_C"/>
</dbReference>
<evidence type="ECO:0000256" key="1">
    <source>
        <dbReference type="ARBA" id="ARBA00004123"/>
    </source>
</evidence>
<feature type="domain" description="MMS22-like C-terminal" evidence="12">
    <location>
        <begin position="832"/>
        <end position="1177"/>
    </location>
</feature>
<reference evidence="13" key="1">
    <citation type="submission" date="2021-05" db="EMBL/GenBank/DDBJ databases">
        <authorList>
            <person name="Alioto T."/>
            <person name="Alioto T."/>
            <person name="Gomez Garrido J."/>
        </authorList>
    </citation>
    <scope>NUCLEOTIDE SEQUENCE</scope>
</reference>
<sequence length="1188" mass="138059">MDFEDEDIFMDIDPKILSEKDRWNKHDHDDLHLENVGMTVKGFECPSKHISKDLQVCANSLIGFVNNVLSPASCAVLNDDSNDYVLLFDFLFEKSTALSNNIHELFNFTFTNIYQLESSLNSQDKCGNSKKINQSILGFFKYMLSYVDNYLKCDPNPQESIVIIWNNFNQLKSSLKPLSLIGSTTLSKQSLCHQQFHVYFNVHLYYLLTCYKLLSVQNEKMNSTQFTQYVSEIHSDRETINVDANSLRNDILLVMIQLTELSLKCFNKISQPEDVYHLSPFKCDCVTQFWFILKLICQKMDPHKSNELFWKNLDIVFGLLENEHQEDIGEDSKTDVRMYITCSKPYLYSIWFLKHLLSLNINSNDELIQSPENLEKFIDNFDCTEKITKKLTNVDNISENELRTILTLLDGIISLKETCKPDIITTLWEYFQKRLNSNFVLKSTPFAYTLSCLNNNRSALEVLTHVEQLISFVRKPKSEENSYTLFLRILGMYLMKYNHEQRLWNQIKGRMYSKFSQSKLSTLTEQGIQHVSNLFILLFYIKGNQELVKIQTFLNIILTMKDISPTTREIVLRTNLTFILINIRNNVSLDARLLSPIMNILNENCDHPNKSNYEQVIKLYLLTVNDVFKESEDLTLGQNLLLGHWMSKILSNTKVSSNVMNIFYNLLSLVLSKLRQYQPIERDSQMGMYFSCILEHVLPHLRTDFNFNIDTMETMTEFLSELTLFTLSGGVNYKSETFQILNMLIVNTNVNFELKMNYVKCLISNEDMHSFSLTTFIPNIEIIITQCYLLSLIVSEHTINDSMGKYVEAHCLQRFRQNYAASLSSQYVQEQVLNSSNEETLKQFLRDINLINASITGTEARTQFHNEVNTLFSIEDTLKHVVVTYDKNNSATGKTIITNVFTCVAIIVDYIGGILYKKSKPNTQLQCYIDTLLLQFQVRNIDFKLSGNTTHALRVSFHIYVNALIKLEPVHDNYIARVIKELIQIYLPRLINKIQYETPFSFNRSFNEVESKDMFLLDMIINLFLRKKCKVSDKNSQECLVFLHELLNEYNNVDFVSRFIKTSLDMLLNNLISLNEVDVCRNKIKTILTKCFTNPMVQTIPAVKNHVLIVLTKLSNENLAFSFGQYFQVLNFLLHSCCPGIVTEFRKNILIQKIKTVEMKRGVGEDKVLRNLMEQLDRNIKKVLLVRS</sequence>
<keyword evidence="5" id="KW-0158">Chromosome</keyword>
<evidence type="ECO:0000256" key="6">
    <source>
        <dbReference type="ARBA" id="ARBA00022763"/>
    </source>
</evidence>
<evidence type="ECO:0000259" key="12">
    <source>
        <dbReference type="Pfam" id="PF14911"/>
    </source>
</evidence>
<dbReference type="InterPro" id="IPR029425">
    <property type="entry name" value="MMS22L_N"/>
</dbReference>
<dbReference type="Pfam" id="PF14910">
    <property type="entry name" value="MMS22L_N"/>
    <property type="match status" value="1"/>
</dbReference>
<dbReference type="PANTHER" id="PTHR28547:SF1">
    <property type="entry name" value="PROTEIN MMS22-LIKE"/>
    <property type="match status" value="1"/>
</dbReference>
<evidence type="ECO:0000256" key="8">
    <source>
        <dbReference type="ARBA" id="ARBA00023204"/>
    </source>
</evidence>
<keyword evidence="9" id="KW-0539">Nucleus</keyword>
<comment type="subcellular location">
    <subcellularLocation>
        <location evidence="2">Chromosome</location>
    </subcellularLocation>
    <subcellularLocation>
        <location evidence="1">Nucleus</location>
    </subcellularLocation>
</comment>
<evidence type="ECO:0000256" key="5">
    <source>
        <dbReference type="ARBA" id="ARBA00022454"/>
    </source>
</evidence>
<protein>
    <recommendedName>
        <fullName evidence="4">Protein MMS22-like</fullName>
    </recommendedName>
    <alternativeName>
        <fullName evidence="10">Methyl methanesulfonate-sensitivity protein 22-like</fullName>
    </alternativeName>
</protein>
<keyword evidence="6" id="KW-0227">DNA damage</keyword>
<dbReference type="GO" id="GO:0031297">
    <property type="term" value="P:replication fork processing"/>
    <property type="evidence" value="ECO:0007669"/>
    <property type="project" value="InterPro"/>
</dbReference>
<evidence type="ECO:0000313" key="13">
    <source>
        <dbReference type="EMBL" id="CAG6635264.1"/>
    </source>
</evidence>
<dbReference type="InterPro" id="IPR042320">
    <property type="entry name" value="MMS22-like"/>
</dbReference>
<proteinExistence type="inferred from homology"/>
<dbReference type="AlphaFoldDB" id="A0A8D8QPY2"/>
<name>A0A8D8QPY2_9HEMI</name>
<evidence type="ECO:0000256" key="10">
    <source>
        <dbReference type="ARBA" id="ARBA00033326"/>
    </source>
</evidence>
<dbReference type="GO" id="GO:0043596">
    <property type="term" value="C:nuclear replication fork"/>
    <property type="evidence" value="ECO:0007669"/>
    <property type="project" value="TreeGrafter"/>
</dbReference>
<feature type="domain" description="Protein MMS22-like N-terminal" evidence="11">
    <location>
        <begin position="81"/>
        <end position="677"/>
    </location>
</feature>
<comment type="similarity">
    <text evidence="3">Belongs to the MMS22 family. MMS22L subfamily.</text>
</comment>
<keyword evidence="8" id="KW-0234">DNA repair</keyword>
<dbReference type="EMBL" id="HBUF01089306">
    <property type="protein sequence ID" value="CAG6635266.1"/>
    <property type="molecule type" value="Transcribed_RNA"/>
</dbReference>
<evidence type="ECO:0000256" key="2">
    <source>
        <dbReference type="ARBA" id="ARBA00004286"/>
    </source>
</evidence>